<dbReference type="GeneID" id="54291337"/>
<name>A0A6A5XQ31_9PLEO</name>
<evidence type="ECO:0000256" key="8">
    <source>
        <dbReference type="SAM" id="Phobius"/>
    </source>
</evidence>
<feature type="transmembrane region" description="Helical" evidence="8">
    <location>
        <begin position="151"/>
        <end position="169"/>
    </location>
</feature>
<comment type="similarity">
    <text evidence="2 7">Belongs to the major facilitator superfamily. Sugar transporter (TC 2.A.1.1) family.</text>
</comment>
<dbReference type="AlphaFoldDB" id="A0A6A5XQ31"/>
<dbReference type="PROSITE" id="PS50850">
    <property type="entry name" value="MFS"/>
    <property type="match status" value="1"/>
</dbReference>
<evidence type="ECO:0000256" key="1">
    <source>
        <dbReference type="ARBA" id="ARBA00004141"/>
    </source>
</evidence>
<dbReference type="GO" id="GO:0005351">
    <property type="term" value="F:carbohydrate:proton symporter activity"/>
    <property type="evidence" value="ECO:0007669"/>
    <property type="project" value="TreeGrafter"/>
</dbReference>
<evidence type="ECO:0000256" key="5">
    <source>
        <dbReference type="ARBA" id="ARBA00022989"/>
    </source>
</evidence>
<dbReference type="EMBL" id="ML978070">
    <property type="protein sequence ID" value="KAF2014444.1"/>
    <property type="molecule type" value="Genomic_DNA"/>
</dbReference>
<dbReference type="InterPro" id="IPR050360">
    <property type="entry name" value="MFS_Sugar_Transporters"/>
</dbReference>
<sequence>MFSTTPQERRAWYAATAAAMVMALAGYDASTFNSIQGFKTFQNHFKEPHEKKISSSILGGINTAYHVGAIVSGLFISPTISKKFGRRVPIALGTTGVLISVFMQSFAPNVTCFIAGRVIMGLGKGISMNNGPTYIAEIAPTKIRGIMLSMWQLWYTIGAFMVYWAAYGAQRSSHPLHDWQWRIPLFVQIPLPLFIITTMFFVPESPRWLVENDRVEDARAAMARVRNDGVDEEISDIVTAVAYEKATTKNWDKWWAPYLTLVKVPSLLRRTLIVIFINVGQQVSGSSSLNAYTTLIYKSVFKDDNTIFLINALSSTFSILFTLSCTLLVDRAGRKFILMAGAAGMGTTLLVVAILGLKIPENPDGSRPYGMGIAVAAMFFLFNFFYKPSWGATVWVYTSEIFSTDVRAHGVAIGAQSQSVASTVLNQFFPEFLDKCGFYTFFFFVGINTLLLLGVFFFMPETKGVPLEEIDVLFGAESHRAKGEEIIYQNKTGDEEIDDKGVVETTTTERIKA</sequence>
<comment type="subcellular location">
    <subcellularLocation>
        <location evidence="1">Membrane</location>
        <topology evidence="1">Multi-pass membrane protein</topology>
    </subcellularLocation>
</comment>
<dbReference type="GO" id="GO:0016020">
    <property type="term" value="C:membrane"/>
    <property type="evidence" value="ECO:0007669"/>
    <property type="project" value="UniProtKB-SubCell"/>
</dbReference>
<gene>
    <name evidence="10" type="ORF">BU24DRAFT_493059</name>
</gene>
<accession>A0A6A5XQ31</accession>
<dbReference type="InterPro" id="IPR020846">
    <property type="entry name" value="MFS_dom"/>
</dbReference>
<dbReference type="PANTHER" id="PTHR48022">
    <property type="entry name" value="PLASTIDIC GLUCOSE TRANSPORTER 4"/>
    <property type="match status" value="1"/>
</dbReference>
<dbReference type="SUPFAM" id="SSF103473">
    <property type="entry name" value="MFS general substrate transporter"/>
    <property type="match status" value="1"/>
</dbReference>
<feature type="domain" description="Major facilitator superfamily (MFS) profile" evidence="9">
    <location>
        <begin position="14"/>
        <end position="463"/>
    </location>
</feature>
<feature type="transmembrane region" description="Helical" evidence="8">
    <location>
        <begin position="181"/>
        <end position="202"/>
    </location>
</feature>
<proteinExistence type="inferred from homology"/>
<dbReference type="InterPro" id="IPR036259">
    <property type="entry name" value="MFS_trans_sf"/>
</dbReference>
<keyword evidence="5 8" id="KW-1133">Transmembrane helix</keyword>
<dbReference type="Pfam" id="PF00083">
    <property type="entry name" value="Sugar_tr"/>
    <property type="match status" value="1"/>
</dbReference>
<evidence type="ECO:0000313" key="11">
    <source>
        <dbReference type="Proteomes" id="UP000799778"/>
    </source>
</evidence>
<dbReference type="Gene3D" id="1.20.1250.20">
    <property type="entry name" value="MFS general substrate transporter like domains"/>
    <property type="match status" value="1"/>
</dbReference>
<feature type="transmembrane region" description="Helical" evidence="8">
    <location>
        <begin position="336"/>
        <end position="357"/>
    </location>
</feature>
<evidence type="ECO:0000256" key="2">
    <source>
        <dbReference type="ARBA" id="ARBA00010992"/>
    </source>
</evidence>
<protein>
    <submittedName>
        <fullName evidence="10">General substrate transporter</fullName>
    </submittedName>
</protein>
<dbReference type="PROSITE" id="PS00217">
    <property type="entry name" value="SUGAR_TRANSPORT_2"/>
    <property type="match status" value="1"/>
</dbReference>
<keyword evidence="11" id="KW-1185">Reference proteome</keyword>
<evidence type="ECO:0000256" key="6">
    <source>
        <dbReference type="ARBA" id="ARBA00023136"/>
    </source>
</evidence>
<dbReference type="InterPro" id="IPR005829">
    <property type="entry name" value="Sugar_transporter_CS"/>
</dbReference>
<keyword evidence="6 8" id="KW-0472">Membrane</keyword>
<dbReference type="RefSeq" id="XP_033382783.1">
    <property type="nucleotide sequence ID" value="XM_033533940.1"/>
</dbReference>
<dbReference type="PANTHER" id="PTHR48022:SF46">
    <property type="entry name" value="SUGAR TRANSPORTER, PUTATIVE (AFU_ORTHOLOGUE AFUA_1G11830)-RELATED"/>
    <property type="match status" value="1"/>
</dbReference>
<keyword evidence="3 7" id="KW-0813">Transport</keyword>
<feature type="transmembrane region" description="Helical" evidence="8">
    <location>
        <begin position="438"/>
        <end position="459"/>
    </location>
</feature>
<dbReference type="OrthoDB" id="6612291at2759"/>
<dbReference type="InterPro" id="IPR005828">
    <property type="entry name" value="MFS_sugar_transport-like"/>
</dbReference>
<feature type="transmembrane region" description="Helical" evidence="8">
    <location>
        <begin position="369"/>
        <end position="386"/>
    </location>
</feature>
<evidence type="ECO:0000313" key="10">
    <source>
        <dbReference type="EMBL" id="KAF2014444.1"/>
    </source>
</evidence>
<evidence type="ECO:0000256" key="3">
    <source>
        <dbReference type="ARBA" id="ARBA00022448"/>
    </source>
</evidence>
<keyword evidence="4 8" id="KW-0812">Transmembrane</keyword>
<evidence type="ECO:0000259" key="9">
    <source>
        <dbReference type="PROSITE" id="PS50850"/>
    </source>
</evidence>
<feature type="transmembrane region" description="Helical" evidence="8">
    <location>
        <begin position="12"/>
        <end position="33"/>
    </location>
</feature>
<reference evidence="10" key="1">
    <citation type="journal article" date="2020" name="Stud. Mycol.">
        <title>101 Dothideomycetes genomes: a test case for predicting lifestyles and emergence of pathogens.</title>
        <authorList>
            <person name="Haridas S."/>
            <person name="Albert R."/>
            <person name="Binder M."/>
            <person name="Bloem J."/>
            <person name="Labutti K."/>
            <person name="Salamov A."/>
            <person name="Andreopoulos B."/>
            <person name="Baker S."/>
            <person name="Barry K."/>
            <person name="Bills G."/>
            <person name="Bluhm B."/>
            <person name="Cannon C."/>
            <person name="Castanera R."/>
            <person name="Culley D."/>
            <person name="Daum C."/>
            <person name="Ezra D."/>
            <person name="Gonzalez J."/>
            <person name="Henrissat B."/>
            <person name="Kuo A."/>
            <person name="Liang C."/>
            <person name="Lipzen A."/>
            <person name="Lutzoni F."/>
            <person name="Magnuson J."/>
            <person name="Mondo S."/>
            <person name="Nolan M."/>
            <person name="Ohm R."/>
            <person name="Pangilinan J."/>
            <person name="Park H.-J."/>
            <person name="Ramirez L."/>
            <person name="Alfaro M."/>
            <person name="Sun H."/>
            <person name="Tritt A."/>
            <person name="Yoshinaga Y."/>
            <person name="Zwiers L.-H."/>
            <person name="Turgeon B."/>
            <person name="Goodwin S."/>
            <person name="Spatafora J."/>
            <person name="Crous P."/>
            <person name="Grigoriev I."/>
        </authorList>
    </citation>
    <scope>NUCLEOTIDE SEQUENCE</scope>
    <source>
        <strain evidence="10">CBS 175.79</strain>
    </source>
</reference>
<dbReference type="FunFam" id="1.20.1250.20:FF:000134">
    <property type="entry name" value="MFS sugar transporter protein"/>
    <property type="match status" value="1"/>
</dbReference>
<dbReference type="NCBIfam" id="TIGR00879">
    <property type="entry name" value="SP"/>
    <property type="match status" value="1"/>
</dbReference>
<organism evidence="10 11">
    <name type="scientific">Aaosphaeria arxii CBS 175.79</name>
    <dbReference type="NCBI Taxonomy" id="1450172"/>
    <lineage>
        <taxon>Eukaryota</taxon>
        <taxon>Fungi</taxon>
        <taxon>Dikarya</taxon>
        <taxon>Ascomycota</taxon>
        <taxon>Pezizomycotina</taxon>
        <taxon>Dothideomycetes</taxon>
        <taxon>Pleosporomycetidae</taxon>
        <taxon>Pleosporales</taxon>
        <taxon>Pleosporales incertae sedis</taxon>
        <taxon>Aaosphaeria</taxon>
    </lineage>
</organism>
<feature type="transmembrane region" description="Helical" evidence="8">
    <location>
        <begin position="307"/>
        <end position="329"/>
    </location>
</feature>
<dbReference type="InterPro" id="IPR003663">
    <property type="entry name" value="Sugar/inositol_transpt"/>
</dbReference>
<evidence type="ECO:0000256" key="4">
    <source>
        <dbReference type="ARBA" id="ARBA00022692"/>
    </source>
</evidence>
<feature type="transmembrane region" description="Helical" evidence="8">
    <location>
        <begin position="53"/>
        <end position="76"/>
    </location>
</feature>
<evidence type="ECO:0000256" key="7">
    <source>
        <dbReference type="RuleBase" id="RU003346"/>
    </source>
</evidence>
<dbReference type="Proteomes" id="UP000799778">
    <property type="component" value="Unassembled WGS sequence"/>
</dbReference>